<feature type="domain" description="HTH deoR-type" evidence="3">
    <location>
        <begin position="3"/>
        <end position="58"/>
    </location>
</feature>
<dbReference type="InterPro" id="IPR013196">
    <property type="entry name" value="HTH_11"/>
</dbReference>
<dbReference type="PANTHER" id="PTHR34580:SF9">
    <property type="entry name" value="SLL5097 PROTEIN"/>
    <property type="match status" value="1"/>
</dbReference>
<keyword evidence="2" id="KW-0804">Transcription</keyword>
<accession>A0A7W3UKL3</accession>
<dbReference type="RefSeq" id="WP_182596069.1">
    <property type="nucleotide sequence ID" value="NZ_JACIVA010000045.1"/>
</dbReference>
<dbReference type="Proteomes" id="UP000517106">
    <property type="component" value="Unassembled WGS sequence"/>
</dbReference>
<dbReference type="InterPro" id="IPR051534">
    <property type="entry name" value="CBASS_pafABC_assoc_protein"/>
</dbReference>
<protein>
    <submittedName>
        <fullName evidence="4">WYL domain-containing protein</fullName>
    </submittedName>
</protein>
<dbReference type="PANTHER" id="PTHR34580">
    <property type="match status" value="1"/>
</dbReference>
<dbReference type="SUPFAM" id="SSF46785">
    <property type="entry name" value="Winged helix' DNA-binding domain"/>
    <property type="match status" value="1"/>
</dbReference>
<dbReference type="Gene3D" id="1.10.10.10">
    <property type="entry name" value="Winged helix-like DNA-binding domain superfamily/Winged helix DNA-binding domain"/>
    <property type="match status" value="1"/>
</dbReference>
<dbReference type="Pfam" id="PF08279">
    <property type="entry name" value="HTH_11"/>
    <property type="match status" value="1"/>
</dbReference>
<dbReference type="InterPro" id="IPR001034">
    <property type="entry name" value="DeoR_HTH"/>
</dbReference>
<dbReference type="EMBL" id="JACIVA010000045">
    <property type="protein sequence ID" value="MBB1097331.1"/>
    <property type="molecule type" value="Genomic_DNA"/>
</dbReference>
<dbReference type="GO" id="GO:0003700">
    <property type="term" value="F:DNA-binding transcription factor activity"/>
    <property type="evidence" value="ECO:0007669"/>
    <property type="project" value="InterPro"/>
</dbReference>
<evidence type="ECO:0000256" key="2">
    <source>
        <dbReference type="ARBA" id="ARBA00023163"/>
    </source>
</evidence>
<evidence type="ECO:0000259" key="3">
    <source>
        <dbReference type="PROSITE" id="PS51000"/>
    </source>
</evidence>
<evidence type="ECO:0000313" key="5">
    <source>
        <dbReference type="Proteomes" id="UP000517106"/>
    </source>
</evidence>
<keyword evidence="5" id="KW-1185">Reference proteome</keyword>
<reference evidence="4 5" key="1">
    <citation type="submission" date="2020-07" db="EMBL/GenBank/DDBJ databases">
        <title>Description of Limosilactobacillus balticus sp. nov., Limosilactobacillus agrestis sp. nov., Limosilactobacillus albertensis sp. nov., Limosilactobacillus rudii sp. nov., Limosilactobacillus fastidiosus sp. nov., five novel Limosilactobacillus species isolated from the vertebrate gastrointestinal tract, and proposal of 6 subspecies of Limosilactobacillus reuteri adapted to the gastrointestinal tract of specific vertebrate hosts.</title>
        <authorList>
            <person name="Li F."/>
            <person name="Cheng C."/>
            <person name="Zheng J."/>
            <person name="Quevedo R.M."/>
            <person name="Li J."/>
            <person name="Roos S."/>
            <person name="Gaenzle M.G."/>
            <person name="Walter J."/>
        </authorList>
    </citation>
    <scope>NUCLEOTIDE SEQUENCE [LARGE SCALE GENOMIC DNA]</scope>
    <source>
        <strain evidence="4 5">STM2_1</strain>
    </source>
</reference>
<comment type="caution">
    <text evidence="4">The sequence shown here is derived from an EMBL/GenBank/DDBJ whole genome shotgun (WGS) entry which is preliminary data.</text>
</comment>
<dbReference type="InterPro" id="IPR036388">
    <property type="entry name" value="WH-like_DNA-bd_sf"/>
</dbReference>
<name>A0A7W3UKL3_9LACO</name>
<organism evidence="4 5">
    <name type="scientific">Limosilactobacillus rudii</name>
    <dbReference type="NCBI Taxonomy" id="2759755"/>
    <lineage>
        <taxon>Bacteria</taxon>
        <taxon>Bacillati</taxon>
        <taxon>Bacillota</taxon>
        <taxon>Bacilli</taxon>
        <taxon>Lactobacillales</taxon>
        <taxon>Lactobacillaceae</taxon>
        <taxon>Limosilactobacillus</taxon>
    </lineage>
</organism>
<dbReference type="PROSITE" id="PS51000">
    <property type="entry name" value="HTH_DEOR_2"/>
    <property type="match status" value="1"/>
</dbReference>
<sequence>MKKSERLVQEISYLDNHHHFNLKDLIHEFGISKRTALRDLQALEETGLAIYSEPGKYGGYNLINKEPLIPINFTSGEISAIFFAISALRLLNDNPFQQSYPRIADRLLESLSNRQRDRVRQIQQVVEYYRVPSVHHNNRLHQLLRAILNTKLVKIKSHQDKRALSVAQLRRLLYRNGNWFIEGIDIHSHCFFRYRCDLLAYYEELSEEAPYTLDEIDSLIRQGQRVKKRVKFTCELTTAGCEYFLKNHYPDMKLNGNRLQGFYSANEYQYLLTYLLSYGKEIKVISPSQLKKDYIAKIKEILSQYGRDNIE</sequence>
<evidence type="ECO:0000313" key="4">
    <source>
        <dbReference type="EMBL" id="MBB1097331.1"/>
    </source>
</evidence>
<keyword evidence="1" id="KW-0805">Transcription regulation</keyword>
<gene>
    <name evidence="4" type="ORF">H5S09_05200</name>
</gene>
<evidence type="ECO:0000256" key="1">
    <source>
        <dbReference type="ARBA" id="ARBA00023015"/>
    </source>
</evidence>
<proteinExistence type="predicted"/>
<dbReference type="AlphaFoldDB" id="A0A7W3UKL3"/>
<dbReference type="InterPro" id="IPR036390">
    <property type="entry name" value="WH_DNA-bd_sf"/>
</dbReference>